<name>A0ACC1NGQ1_9HYPO</name>
<organism evidence="1 2">
    <name type="scientific">Zarea fungicola</name>
    <dbReference type="NCBI Taxonomy" id="93591"/>
    <lineage>
        <taxon>Eukaryota</taxon>
        <taxon>Fungi</taxon>
        <taxon>Dikarya</taxon>
        <taxon>Ascomycota</taxon>
        <taxon>Pezizomycotina</taxon>
        <taxon>Sordariomycetes</taxon>
        <taxon>Hypocreomycetidae</taxon>
        <taxon>Hypocreales</taxon>
        <taxon>Cordycipitaceae</taxon>
        <taxon>Zarea</taxon>
    </lineage>
</organism>
<gene>
    <name evidence="1" type="ORF">NQ176_g4042</name>
</gene>
<reference evidence="1" key="1">
    <citation type="submission" date="2022-08" db="EMBL/GenBank/DDBJ databases">
        <title>Genome Sequence of Lecanicillium fungicola.</title>
        <authorList>
            <person name="Buettner E."/>
        </authorList>
    </citation>
    <scope>NUCLEOTIDE SEQUENCE</scope>
    <source>
        <strain evidence="1">Babe33</strain>
    </source>
</reference>
<protein>
    <submittedName>
        <fullName evidence="1">Uncharacterized protein</fullName>
    </submittedName>
</protein>
<keyword evidence="2" id="KW-1185">Reference proteome</keyword>
<evidence type="ECO:0000313" key="2">
    <source>
        <dbReference type="Proteomes" id="UP001143910"/>
    </source>
</evidence>
<dbReference type="Proteomes" id="UP001143910">
    <property type="component" value="Unassembled WGS sequence"/>
</dbReference>
<comment type="caution">
    <text evidence="1">The sequence shown here is derived from an EMBL/GenBank/DDBJ whole genome shotgun (WGS) entry which is preliminary data.</text>
</comment>
<dbReference type="EMBL" id="JANJQO010000414">
    <property type="protein sequence ID" value="KAJ2978031.1"/>
    <property type="molecule type" value="Genomic_DNA"/>
</dbReference>
<accession>A0ACC1NGQ1</accession>
<evidence type="ECO:0000313" key="1">
    <source>
        <dbReference type="EMBL" id="KAJ2978031.1"/>
    </source>
</evidence>
<sequence length="659" mass="75580">MARKQLHEPRNAAMRATRAFLLLREELELGPLDNVSEFEYLITSALVGPLILTHIFADGHATALNLALSSKRMWVILAASVNYWDFHAGRLQNIGPSGVFISATPEFTLGEMMATKLTDPYGLKQDTPFTNWHNDAITREGDVIDSLYMVRELVGFEDKEPRKGTPRTASAKVPKFLREIFRGETLNTIQSIMSLRKIWQVNQFTSLPNYNVFEPTLIYAATHLQLLLIEIFTQKKHIQTLHFHETPMLDRRVLAVILRSCPNVTMLGVYKCPLIHFGDLIPILDLLHEINRERRLNKIGMPITAFDFYPKFHEGLAYSNHERCPTYGLTATSMDLDVLQRGMYAILLKSFLKARQMNLKLLFSSGKALRAWLFKLPNPPLSIPSFLDGLHRYLDKKSSEKQRRQALYDLLKPVRLGLERNLDNDFPGFYKDEMGSYLPFCSSCGYEMLCEFFSGGSRIVRPDRRICAGCTLQHLLDHEPYDMQPAKIEALGQLFPDWKGKDFNKDADLGPSKAKSSPEYDLMKLVSTQTHRESPPLVAVGAHGDMTATRHIHQLIRDNKYHDDSLQGLPSLQELTKDPKFQEQRWPEFFNMCNEADMVARARSCLLKEHIKRSAGKPQKLFPLDRYGQVWVRQKSIEVQSYDYRAAAQMQAALAMKRW</sequence>
<proteinExistence type="predicted"/>